<gene>
    <name evidence="2" type="ORF">Gasu_58600</name>
</gene>
<evidence type="ECO:0000256" key="1">
    <source>
        <dbReference type="SAM" id="Coils"/>
    </source>
</evidence>
<name>M2X9L2_GALSU</name>
<feature type="coiled-coil region" evidence="1">
    <location>
        <begin position="170"/>
        <end position="200"/>
    </location>
</feature>
<dbReference type="KEGG" id="gsl:Gasu_58600"/>
<dbReference type="AlphaFoldDB" id="M2X9L2"/>
<reference evidence="3" key="1">
    <citation type="journal article" date="2013" name="Science">
        <title>Gene transfer from bacteria and archaea facilitated evolution of an extremophilic eukaryote.</title>
        <authorList>
            <person name="Schonknecht G."/>
            <person name="Chen W.H."/>
            <person name="Ternes C.M."/>
            <person name="Barbier G.G."/>
            <person name="Shrestha R.P."/>
            <person name="Stanke M."/>
            <person name="Brautigam A."/>
            <person name="Baker B.J."/>
            <person name="Banfield J.F."/>
            <person name="Garavito R.M."/>
            <person name="Carr K."/>
            <person name="Wilkerson C."/>
            <person name="Rensing S.A."/>
            <person name="Gagneul D."/>
            <person name="Dickenson N.E."/>
            <person name="Oesterhelt C."/>
            <person name="Lercher M.J."/>
            <person name="Weber A.P."/>
        </authorList>
    </citation>
    <scope>NUCLEOTIDE SEQUENCE [LARGE SCALE GENOMIC DNA]</scope>
    <source>
        <strain evidence="3">074W</strain>
    </source>
</reference>
<sequence>MYSLRHSTSHPLGREADWRQFLLAVEPSVERGMNLGVYSLKNALQEYEKSLNEWFLWKRDKLQMLMGSESNSQLRNIVSESIKDSTTAFPEWTLLVQEKLKALTKTVEPLNAQLFMSQDLKFYQRRVFKILKESFMEVFVTRVERRCRKLFGSFSNSVDKKLSKVLIWYRHQVEEKLQELEEQSVQLEQAVKTVQNAQVRDYRSEVSRVLIDVSGVVDLVWKKWRPCWDNRETVLCNVLDSGLPLVVLTEVLNRFMLQFPSQGLVWNAQDSFLQSGRIEKWLIYFCQIDPLTNRNLLEWLQDTVYLLCCLSDDQLVELSTPLEALERHLLRCRESGRWDNNHSQLSTKIEHLLRLYSSLVKKSRNHLSGFQ</sequence>
<organism evidence="2 3">
    <name type="scientific">Galdieria sulphuraria</name>
    <name type="common">Red alga</name>
    <dbReference type="NCBI Taxonomy" id="130081"/>
    <lineage>
        <taxon>Eukaryota</taxon>
        <taxon>Rhodophyta</taxon>
        <taxon>Bangiophyceae</taxon>
        <taxon>Galdieriales</taxon>
        <taxon>Galdieriaceae</taxon>
        <taxon>Galdieria</taxon>
    </lineage>
</organism>
<evidence type="ECO:0000313" key="3">
    <source>
        <dbReference type="Proteomes" id="UP000030680"/>
    </source>
</evidence>
<proteinExistence type="predicted"/>
<evidence type="ECO:0000313" key="2">
    <source>
        <dbReference type="EMBL" id="EME26537.1"/>
    </source>
</evidence>
<dbReference type="Proteomes" id="UP000030680">
    <property type="component" value="Unassembled WGS sequence"/>
</dbReference>
<dbReference type="Gramene" id="EME26537">
    <property type="protein sequence ID" value="EME26537"/>
    <property type="gene ID" value="Gasu_58600"/>
</dbReference>
<accession>M2X9L2</accession>
<dbReference type="RefSeq" id="XP_005703057.1">
    <property type="nucleotide sequence ID" value="XM_005703000.1"/>
</dbReference>
<keyword evidence="3" id="KW-1185">Reference proteome</keyword>
<protein>
    <submittedName>
        <fullName evidence="2">Uncharacterized protein</fullName>
    </submittedName>
</protein>
<dbReference type="OrthoDB" id="10335528at2759"/>
<keyword evidence="1" id="KW-0175">Coiled coil</keyword>
<dbReference type="EMBL" id="KB454547">
    <property type="protein sequence ID" value="EME26537.1"/>
    <property type="molecule type" value="Genomic_DNA"/>
</dbReference>
<dbReference type="GeneID" id="17085505"/>